<keyword evidence="3" id="KW-0349">Heme</keyword>
<dbReference type="NCBIfam" id="TIGR01413">
    <property type="entry name" value="Dyp_perox_fam"/>
    <property type="match status" value="1"/>
</dbReference>
<dbReference type="SUPFAM" id="SSF54909">
    <property type="entry name" value="Dimeric alpha+beta barrel"/>
    <property type="match status" value="1"/>
</dbReference>
<keyword evidence="5" id="KW-0732">Signal</keyword>
<feature type="domain" description="Dyp-type peroxidase N-terminal" evidence="9">
    <location>
        <begin position="66"/>
        <end position="209"/>
    </location>
</feature>
<evidence type="ECO:0000256" key="1">
    <source>
        <dbReference type="ARBA" id="ARBA00001970"/>
    </source>
</evidence>
<dbReference type="GO" id="GO:0020037">
    <property type="term" value="F:heme binding"/>
    <property type="evidence" value="ECO:0007669"/>
    <property type="project" value="InterPro"/>
</dbReference>
<dbReference type="RefSeq" id="WP_142112505.1">
    <property type="nucleotide sequence ID" value="NZ_BAAATB010000004.1"/>
</dbReference>
<gene>
    <name evidence="11" type="ORF">FB389_1611</name>
</gene>
<name>A0A542SQM2_9MICO</name>
<dbReference type="Pfam" id="PF20628">
    <property type="entry name" value="Dyp_perox_C"/>
    <property type="match status" value="1"/>
</dbReference>
<dbReference type="Pfam" id="PF04261">
    <property type="entry name" value="Dyp_perox_N"/>
    <property type="match status" value="1"/>
</dbReference>
<feature type="domain" description="Dyp-type peroxidase C-terminal" evidence="10">
    <location>
        <begin position="221"/>
        <end position="396"/>
    </location>
</feature>
<evidence type="ECO:0000256" key="3">
    <source>
        <dbReference type="ARBA" id="ARBA00022617"/>
    </source>
</evidence>
<evidence type="ECO:0000259" key="9">
    <source>
        <dbReference type="Pfam" id="PF04261"/>
    </source>
</evidence>
<dbReference type="InterPro" id="IPR048327">
    <property type="entry name" value="Dyp_perox_N"/>
</dbReference>
<keyword evidence="12" id="KW-1185">Reference proteome</keyword>
<dbReference type="GO" id="GO:0046872">
    <property type="term" value="F:metal ion binding"/>
    <property type="evidence" value="ECO:0007669"/>
    <property type="project" value="UniProtKB-KW"/>
</dbReference>
<keyword evidence="4" id="KW-0479">Metal-binding</keyword>
<dbReference type="EMBL" id="VFNV01000001">
    <property type="protein sequence ID" value="TQK76909.1"/>
    <property type="molecule type" value="Genomic_DNA"/>
</dbReference>
<dbReference type="InterPro" id="IPR048328">
    <property type="entry name" value="Dyp_perox_C"/>
</dbReference>
<evidence type="ECO:0000256" key="4">
    <source>
        <dbReference type="ARBA" id="ARBA00022723"/>
    </source>
</evidence>
<evidence type="ECO:0000256" key="5">
    <source>
        <dbReference type="ARBA" id="ARBA00022729"/>
    </source>
</evidence>
<organism evidence="11 12">
    <name type="scientific">Rarobacter incanus</name>
    <dbReference type="NCBI Taxonomy" id="153494"/>
    <lineage>
        <taxon>Bacteria</taxon>
        <taxon>Bacillati</taxon>
        <taxon>Actinomycetota</taxon>
        <taxon>Actinomycetes</taxon>
        <taxon>Micrococcales</taxon>
        <taxon>Rarobacteraceae</taxon>
        <taxon>Rarobacter</taxon>
    </lineage>
</organism>
<reference evidence="11 12" key="1">
    <citation type="submission" date="2019-06" db="EMBL/GenBank/DDBJ databases">
        <title>Sequencing the genomes of 1000 actinobacteria strains.</title>
        <authorList>
            <person name="Klenk H.-P."/>
        </authorList>
    </citation>
    <scope>NUCLEOTIDE SEQUENCE [LARGE SCALE GENOMIC DNA]</scope>
    <source>
        <strain evidence="11 12">DSM 10596</strain>
    </source>
</reference>
<comment type="similarity">
    <text evidence="8">Belongs to the DyP-type peroxidase family.</text>
</comment>
<comment type="cofactor">
    <cofactor evidence="1">
        <name>heme b</name>
        <dbReference type="ChEBI" id="CHEBI:60344"/>
    </cofactor>
</comment>
<comment type="caution">
    <text evidence="11">The sequence shown here is derived from an EMBL/GenBank/DDBJ whole genome shotgun (WGS) entry which is preliminary data.</text>
</comment>
<protein>
    <submittedName>
        <fullName evidence="11">Dye decolorizing peroxidase</fullName>
    </submittedName>
</protein>
<evidence type="ECO:0000256" key="8">
    <source>
        <dbReference type="ARBA" id="ARBA00025737"/>
    </source>
</evidence>
<evidence type="ECO:0000313" key="12">
    <source>
        <dbReference type="Proteomes" id="UP000316181"/>
    </source>
</evidence>
<dbReference type="GO" id="GO:0004601">
    <property type="term" value="F:peroxidase activity"/>
    <property type="evidence" value="ECO:0007669"/>
    <property type="project" value="UniProtKB-KW"/>
</dbReference>
<evidence type="ECO:0000256" key="7">
    <source>
        <dbReference type="ARBA" id="ARBA00023004"/>
    </source>
</evidence>
<dbReference type="InterPro" id="IPR011008">
    <property type="entry name" value="Dimeric_a/b-barrel"/>
</dbReference>
<dbReference type="OrthoDB" id="9781066at2"/>
<proteinExistence type="inferred from homology"/>
<keyword evidence="2 11" id="KW-0575">Peroxidase</keyword>
<evidence type="ECO:0000259" key="10">
    <source>
        <dbReference type="Pfam" id="PF20628"/>
    </source>
</evidence>
<keyword evidence="7" id="KW-0408">Iron</keyword>
<dbReference type="PANTHER" id="PTHR30521">
    <property type="entry name" value="DEFERROCHELATASE/PEROXIDASE"/>
    <property type="match status" value="1"/>
</dbReference>
<sequence length="408" mass="43228">MTDGRPQRAISRRGLLGAGAMAGIGAAAAVGLQWRAQDRRGAPAAPSKSTDAAFADSRIAFAGAHQAGLTVDAQAYVRFAAFDLIAGADRDAVRRLMRTLTDDASALMDGRAPLGDQEPEMAYAPANLTVTVGVGPALMSLAAGKAAVPSWLAPLPAFGVDDLREEWSGGDLLVEVASDEPATVMHAARQIAKDIRSIASPRWVQDGFRNARGAFASGTTMRNLFGQVDGTVNPVPGTAAFDAAVWISDGPLAGGTSLVLRRIRMDLDAWDRIDRTGREGSVGRFLSNGAPLTGVNEHDEPDFEAVDNLGFAIIPDYAHMRRARGGNSSPKIYRRGANYEIPARAGQTEAGLIFASYQADPVAQYVPIQRRLDELDMLNEWTTPIGSAVFAMLPGAREGERLGAALFN</sequence>
<dbReference type="InterPro" id="IPR006311">
    <property type="entry name" value="TAT_signal"/>
</dbReference>
<keyword evidence="6" id="KW-0560">Oxidoreductase</keyword>
<dbReference type="PROSITE" id="PS51318">
    <property type="entry name" value="TAT"/>
    <property type="match status" value="1"/>
</dbReference>
<evidence type="ECO:0000256" key="6">
    <source>
        <dbReference type="ARBA" id="ARBA00023002"/>
    </source>
</evidence>
<dbReference type="InterPro" id="IPR006314">
    <property type="entry name" value="Dyp_peroxidase"/>
</dbReference>
<evidence type="ECO:0000256" key="2">
    <source>
        <dbReference type="ARBA" id="ARBA00022559"/>
    </source>
</evidence>
<dbReference type="PROSITE" id="PS51404">
    <property type="entry name" value="DYP_PEROXIDASE"/>
    <property type="match status" value="1"/>
</dbReference>
<dbReference type="AlphaFoldDB" id="A0A542SQM2"/>
<evidence type="ECO:0000313" key="11">
    <source>
        <dbReference type="EMBL" id="TQK76909.1"/>
    </source>
</evidence>
<accession>A0A542SQM2</accession>
<dbReference type="GO" id="GO:0005829">
    <property type="term" value="C:cytosol"/>
    <property type="evidence" value="ECO:0007669"/>
    <property type="project" value="TreeGrafter"/>
</dbReference>
<dbReference type="PANTHER" id="PTHR30521:SF4">
    <property type="entry name" value="DEFERROCHELATASE"/>
    <property type="match status" value="1"/>
</dbReference>
<dbReference type="Proteomes" id="UP000316181">
    <property type="component" value="Unassembled WGS sequence"/>
</dbReference>